<protein>
    <submittedName>
        <fullName evidence="2">Glutathione S-transferase</fullName>
    </submittedName>
</protein>
<organism evidence="2 3">
    <name type="scientific">Caballeronia udeis</name>
    <dbReference type="NCBI Taxonomy" id="1232866"/>
    <lineage>
        <taxon>Bacteria</taxon>
        <taxon>Pseudomonadati</taxon>
        <taxon>Pseudomonadota</taxon>
        <taxon>Betaproteobacteria</taxon>
        <taxon>Burkholderiales</taxon>
        <taxon>Burkholderiaceae</taxon>
        <taxon>Caballeronia</taxon>
    </lineage>
</organism>
<feature type="domain" description="GST N-terminal" evidence="1">
    <location>
        <begin position="1"/>
        <end position="43"/>
    </location>
</feature>
<dbReference type="InterPro" id="IPR036249">
    <property type="entry name" value="Thioredoxin-like_sf"/>
</dbReference>
<dbReference type="Gene3D" id="3.40.30.10">
    <property type="entry name" value="Glutaredoxin"/>
    <property type="match status" value="1"/>
</dbReference>
<sequence>MKLFEYPASSSSLRVRIALNLKGIAYESFRVDLAKDGGEHTRG</sequence>
<accession>A0ABW8MC77</accession>
<dbReference type="SUPFAM" id="SSF52833">
    <property type="entry name" value="Thioredoxin-like"/>
    <property type="match status" value="1"/>
</dbReference>
<name>A0ABW8MC77_9BURK</name>
<gene>
    <name evidence="2" type="ORF">ABH943_001275</name>
</gene>
<proteinExistence type="predicted"/>
<dbReference type="Pfam" id="PF13417">
    <property type="entry name" value="GST_N_3"/>
    <property type="match status" value="1"/>
</dbReference>
<reference evidence="2 3" key="2">
    <citation type="submission" date="2024-11" db="EMBL/GenBank/DDBJ databases">
        <title>Using genomics to understand microbial adaptation to soil warming.</title>
        <authorList>
            <person name="Deangelis K.M. PhD."/>
        </authorList>
    </citation>
    <scope>NUCLEOTIDE SEQUENCE [LARGE SCALE GENOMIC DNA]</scope>
    <source>
        <strain evidence="2 3">GAS97</strain>
    </source>
</reference>
<dbReference type="Proteomes" id="UP001620514">
    <property type="component" value="Unassembled WGS sequence"/>
</dbReference>
<dbReference type="PROSITE" id="PS50404">
    <property type="entry name" value="GST_NTER"/>
    <property type="match status" value="1"/>
</dbReference>
<evidence type="ECO:0000313" key="2">
    <source>
        <dbReference type="EMBL" id="MFK4441264.1"/>
    </source>
</evidence>
<evidence type="ECO:0000259" key="1">
    <source>
        <dbReference type="PROSITE" id="PS50404"/>
    </source>
</evidence>
<keyword evidence="3" id="KW-1185">Reference proteome</keyword>
<reference evidence="2 3" key="1">
    <citation type="submission" date="2024-10" db="EMBL/GenBank/DDBJ databases">
        <authorList>
            <person name="Deangelis K."/>
            <person name="Huntemann M."/>
            <person name="Clum A."/>
            <person name="Wang J."/>
            <person name="Palaniappan K."/>
            <person name="Ritter S."/>
            <person name="Chen I.-M."/>
            <person name="Stamatis D."/>
            <person name="Reddy T."/>
            <person name="O'Malley R."/>
            <person name="Daum C."/>
            <person name="Ng V."/>
            <person name="Ivanova N."/>
            <person name="Kyrpides N."/>
            <person name="Woyke T."/>
        </authorList>
    </citation>
    <scope>NUCLEOTIDE SEQUENCE [LARGE SCALE GENOMIC DNA]</scope>
    <source>
        <strain evidence="2 3">GAS97</strain>
    </source>
</reference>
<comment type="caution">
    <text evidence="2">The sequence shown here is derived from an EMBL/GenBank/DDBJ whole genome shotgun (WGS) entry which is preliminary data.</text>
</comment>
<dbReference type="RefSeq" id="WP_404605033.1">
    <property type="nucleotide sequence ID" value="NZ_JBIYDN010000003.1"/>
</dbReference>
<evidence type="ECO:0000313" key="3">
    <source>
        <dbReference type="Proteomes" id="UP001620514"/>
    </source>
</evidence>
<dbReference type="EMBL" id="JBIYDN010000003">
    <property type="protein sequence ID" value="MFK4441264.1"/>
    <property type="molecule type" value="Genomic_DNA"/>
</dbReference>
<dbReference type="InterPro" id="IPR004045">
    <property type="entry name" value="Glutathione_S-Trfase_N"/>
</dbReference>